<dbReference type="Proteomes" id="UP001595645">
    <property type="component" value="Unassembled WGS sequence"/>
</dbReference>
<sequence length="387" mass="42069">MTWKIYVRDKDNSRVGELDDYTEAKLAPVYNDVGSWSLTLSRKSLQAANLTTPGAGIIVTRDDEGPEQVVFSGPALSWEHRWDLAVNHVAISGSTDDVCLLSRLVSPSPGQSTPPYDTQAVDVRTGVASTVIRQYVNVNLGPGAVPARRKSDLTLSGDPVIGASVRGEGRWDSDLLAFIQPLAITGGVGFRVVQNGTGLLFEVYAPTNRSGEIKFSRDLGNLLAFQYSNRAPTTNYIYVGASGTGTTRIIKEFQDPGSIATWGRQEGPLANESSTSDTTAITQVGTEALEQGQEQAALSFTPIEIPGMRYGLDYFLGDTVTVQLEDTVTPYEESGQIVDQIRNVEISLTPDKTTITPSVGTGQRGDIPRLFRAYRQLHRRVNNIERV</sequence>
<dbReference type="EMBL" id="JBHRWK010000059">
    <property type="protein sequence ID" value="MFC3453992.1"/>
    <property type="molecule type" value="Genomic_DNA"/>
</dbReference>
<dbReference type="Pfam" id="PF14594">
    <property type="entry name" value="Sipho_Gp37"/>
    <property type="match status" value="1"/>
</dbReference>
<accession>A0ABV7P7T1</accession>
<name>A0ABV7P7T1_9PSEU</name>
<gene>
    <name evidence="2" type="ORF">ACFOSH_31535</name>
</gene>
<dbReference type="InterPro" id="IPR029432">
    <property type="entry name" value="Gp28/Gp37-like_dom"/>
</dbReference>
<evidence type="ECO:0000313" key="3">
    <source>
        <dbReference type="Proteomes" id="UP001595645"/>
    </source>
</evidence>
<proteinExistence type="predicted"/>
<feature type="domain" description="Gp28/Gp37-like" evidence="1">
    <location>
        <begin position="5"/>
        <end position="361"/>
    </location>
</feature>
<keyword evidence="3" id="KW-1185">Reference proteome</keyword>
<reference evidence="3" key="1">
    <citation type="journal article" date="2019" name="Int. J. Syst. Evol. Microbiol.">
        <title>The Global Catalogue of Microorganisms (GCM) 10K type strain sequencing project: providing services to taxonomists for standard genome sequencing and annotation.</title>
        <authorList>
            <consortium name="The Broad Institute Genomics Platform"/>
            <consortium name="The Broad Institute Genome Sequencing Center for Infectious Disease"/>
            <person name="Wu L."/>
            <person name="Ma J."/>
        </authorList>
    </citation>
    <scope>NUCLEOTIDE SEQUENCE [LARGE SCALE GENOMIC DNA]</scope>
    <source>
        <strain evidence="3">CGMCC 4.7676</strain>
    </source>
</reference>
<evidence type="ECO:0000259" key="1">
    <source>
        <dbReference type="Pfam" id="PF14594"/>
    </source>
</evidence>
<dbReference type="RefSeq" id="WP_378243108.1">
    <property type="nucleotide sequence ID" value="NZ_JBHRWK010000059.1"/>
</dbReference>
<protein>
    <submittedName>
        <fullName evidence="2">Siphovirus ReqiPepy6 Gp37-like family protein</fullName>
    </submittedName>
</protein>
<evidence type="ECO:0000313" key="2">
    <source>
        <dbReference type="EMBL" id="MFC3453992.1"/>
    </source>
</evidence>
<organism evidence="2 3">
    <name type="scientific">Amycolatopsis speibonae</name>
    <dbReference type="NCBI Taxonomy" id="1450224"/>
    <lineage>
        <taxon>Bacteria</taxon>
        <taxon>Bacillati</taxon>
        <taxon>Actinomycetota</taxon>
        <taxon>Actinomycetes</taxon>
        <taxon>Pseudonocardiales</taxon>
        <taxon>Pseudonocardiaceae</taxon>
        <taxon>Amycolatopsis</taxon>
    </lineage>
</organism>
<comment type="caution">
    <text evidence="2">The sequence shown here is derived from an EMBL/GenBank/DDBJ whole genome shotgun (WGS) entry which is preliminary data.</text>
</comment>